<evidence type="ECO:0000259" key="1">
    <source>
        <dbReference type="Pfam" id="PF00656"/>
    </source>
</evidence>
<reference evidence="3 4" key="1">
    <citation type="submission" date="2020-04" db="EMBL/GenBank/DDBJ databases">
        <authorList>
            <person name="Basu S."/>
            <person name="Maruthanayagam V."/>
            <person name="Chakraborty S."/>
            <person name="Pramanik A."/>
            <person name="Mukherjee J."/>
            <person name="Brink B."/>
        </authorList>
    </citation>
    <scope>NUCLEOTIDE SEQUENCE [LARGE SCALE GENOMIC DNA]</scope>
    <source>
        <strain evidence="3 4">AP17</strain>
    </source>
</reference>
<organism evidence="3 4">
    <name type="scientific">Oxynema aestuarii AP17</name>
    <dbReference type="NCBI Taxonomy" id="2064643"/>
    <lineage>
        <taxon>Bacteria</taxon>
        <taxon>Bacillati</taxon>
        <taxon>Cyanobacteriota</taxon>
        <taxon>Cyanophyceae</taxon>
        <taxon>Oscillatoriophycideae</taxon>
        <taxon>Oscillatoriales</taxon>
        <taxon>Oscillatoriaceae</taxon>
        <taxon>Oxynema</taxon>
        <taxon>Oxynema aestuarii</taxon>
    </lineage>
</organism>
<dbReference type="InterPro" id="IPR011600">
    <property type="entry name" value="Pept_C14_caspase"/>
</dbReference>
<evidence type="ECO:0000313" key="4">
    <source>
        <dbReference type="Proteomes" id="UP000500857"/>
    </source>
</evidence>
<evidence type="ECO:0000259" key="2">
    <source>
        <dbReference type="Pfam" id="PF14326"/>
    </source>
</evidence>
<feature type="domain" description="DUF4384" evidence="2">
    <location>
        <begin position="600"/>
        <end position="692"/>
    </location>
</feature>
<dbReference type="PANTHER" id="PTHR48104">
    <property type="entry name" value="METACASPASE-4"/>
    <property type="match status" value="1"/>
</dbReference>
<sequence>MALKRREFLQRASSVLAALGLGETTWLTAGDRYYRALAQNAPRKLALLVGIDQYPNGTPLSGCATDVQLQKQLLVHRFGFDPENTIALIDAQATREQIEKTFISHLIERAEPGDLVVFHFSGYGRRIDAEDSPEGVQNTLVPFDGGLPSDEDDPANDILGETLNLLLGSLKTKQAIAVLDTSFVYPGHPLQGNLRVRSRPSPPGVRPSTAELAFQKQLRGSNPFGNVPSPFQGVVLAASQSDRVATETHWNDFSAGLFTYALTQQLWSATAETSLQSSFEGAKRVVRYLSGQSLQKPTVLKRLSPNPVNPPTKIDGDPLPAAVRQGRPAEGVVTSVEDGGQTAQLWLGGLPVSVLDNYQPNSLFIPLPLDPSDPPGQPISMRSRDGLTAKAQVLGTGKPNAQPPRPTRLRKGQLIQEAVRVIPRNISLTIALDAGLERIERVDATSAFAGISRVSQAIAGEHNADYLFGRAQDAWVANLPSTALPSIPPGSYALFSLGKDLLAHTVGERGEAIKSAAQRLVPELQTLLAAKFLRLSANQTSSQLGVRVTLETVAPEERALIQLHTPRAGSPPKKGSLPLLNANGSKSAIAQPPDGLTTIALGSRIRYRVENYGDRPIYCIVFALDNSGSPIALYPSLKPTTGQPGQTQPTLQQNAIAPGQTATVPGADASSAWAIHGSAGISETQVICSASPFQQTFASLSGSIRPRGDVQPMITLQNPLSFAQAVLHDLNDASSQRLEALEIGSDRWALDTSVWATLSFIYRVT</sequence>
<dbReference type="SUPFAM" id="SSF52129">
    <property type="entry name" value="Caspase-like"/>
    <property type="match status" value="1"/>
</dbReference>
<dbReference type="PIRSF" id="PIRSF007398">
    <property type="entry name" value="Sll0148_caspase"/>
    <property type="match status" value="1"/>
</dbReference>
<evidence type="ECO:0000313" key="3">
    <source>
        <dbReference type="EMBL" id="QIZ70727.1"/>
    </source>
</evidence>
<dbReference type="PROSITE" id="PS51318">
    <property type="entry name" value="TAT"/>
    <property type="match status" value="1"/>
</dbReference>
<name>A0A6H1TX54_9CYAN</name>
<dbReference type="PANTHER" id="PTHR48104:SF30">
    <property type="entry name" value="METACASPASE-1"/>
    <property type="match status" value="1"/>
</dbReference>
<feature type="domain" description="Peptidase C14 caspase" evidence="1">
    <location>
        <begin position="43"/>
        <end position="299"/>
    </location>
</feature>
<dbReference type="Proteomes" id="UP000500857">
    <property type="component" value="Chromosome"/>
</dbReference>
<dbReference type="GO" id="GO:0004197">
    <property type="term" value="F:cysteine-type endopeptidase activity"/>
    <property type="evidence" value="ECO:0007669"/>
    <property type="project" value="InterPro"/>
</dbReference>
<dbReference type="KEGG" id="oxy:HCG48_09150"/>
<protein>
    <submittedName>
        <fullName evidence="3">DUF4384 domain-containing protein</fullName>
    </submittedName>
</protein>
<dbReference type="RefSeq" id="WP_168568882.1">
    <property type="nucleotide sequence ID" value="NZ_CP051167.1"/>
</dbReference>
<dbReference type="InterPro" id="IPR011189">
    <property type="entry name" value="UCP_caspase_lke"/>
</dbReference>
<dbReference type="AlphaFoldDB" id="A0A6H1TX54"/>
<dbReference type="Gene3D" id="3.40.50.1460">
    <property type="match status" value="1"/>
</dbReference>
<dbReference type="GO" id="GO:0005737">
    <property type="term" value="C:cytoplasm"/>
    <property type="evidence" value="ECO:0007669"/>
    <property type="project" value="TreeGrafter"/>
</dbReference>
<dbReference type="Pfam" id="PF00656">
    <property type="entry name" value="Peptidase_C14"/>
    <property type="match status" value="1"/>
</dbReference>
<dbReference type="EMBL" id="CP051167">
    <property type="protein sequence ID" value="QIZ70727.1"/>
    <property type="molecule type" value="Genomic_DNA"/>
</dbReference>
<dbReference type="InterPro" id="IPR050452">
    <property type="entry name" value="Metacaspase"/>
</dbReference>
<dbReference type="InterPro" id="IPR025493">
    <property type="entry name" value="DUF4384"/>
</dbReference>
<proteinExistence type="predicted"/>
<keyword evidence="4" id="KW-1185">Reference proteome</keyword>
<accession>A0A6H1TX54</accession>
<dbReference type="GO" id="GO:0006508">
    <property type="term" value="P:proteolysis"/>
    <property type="evidence" value="ECO:0007669"/>
    <property type="project" value="InterPro"/>
</dbReference>
<dbReference type="InterPro" id="IPR006311">
    <property type="entry name" value="TAT_signal"/>
</dbReference>
<dbReference type="InterPro" id="IPR029030">
    <property type="entry name" value="Caspase-like_dom_sf"/>
</dbReference>
<gene>
    <name evidence="3" type="ORF">HCG48_09150</name>
</gene>
<dbReference type="Pfam" id="PF14326">
    <property type="entry name" value="DUF4384"/>
    <property type="match status" value="1"/>
</dbReference>